<dbReference type="Pfam" id="PF07683">
    <property type="entry name" value="CobW_C"/>
    <property type="match status" value="1"/>
</dbReference>
<keyword evidence="5" id="KW-1185">Reference proteome</keyword>
<dbReference type="InterPro" id="IPR051316">
    <property type="entry name" value="Zinc-reg_GTPase_activator"/>
</dbReference>
<dbReference type="InterPro" id="IPR011629">
    <property type="entry name" value="CobW-like_C"/>
</dbReference>
<feature type="domain" description="CobW C-terminal" evidence="3">
    <location>
        <begin position="220"/>
        <end position="289"/>
    </location>
</feature>
<dbReference type="Proteomes" id="UP000766629">
    <property type="component" value="Unassembled WGS sequence"/>
</dbReference>
<feature type="domain" description="CobW/HypB/UreG nucleotide-binding" evidence="2">
    <location>
        <begin position="8"/>
        <end position="177"/>
    </location>
</feature>
<reference evidence="4 5" key="1">
    <citation type="submission" date="2021-06" db="EMBL/GenBank/DDBJ databases">
        <title>50 bacteria genomes isolated from Dapeng, Shenzhen, China.</title>
        <authorList>
            <person name="Zheng W."/>
            <person name="Yu S."/>
            <person name="Huang Y."/>
        </authorList>
    </citation>
    <scope>NUCLEOTIDE SEQUENCE [LARGE SCALE GENOMIC DNA]</scope>
    <source>
        <strain evidence="4 5">DP1N14-2</strain>
    </source>
</reference>
<dbReference type="RefSeq" id="WP_222510006.1">
    <property type="nucleotide sequence ID" value="NZ_JAHVJA010000018.1"/>
</dbReference>
<dbReference type="Pfam" id="PF02492">
    <property type="entry name" value="cobW"/>
    <property type="match status" value="1"/>
</dbReference>
<dbReference type="SUPFAM" id="SSF90002">
    <property type="entry name" value="Hypothetical protein YjiA, C-terminal domain"/>
    <property type="match status" value="1"/>
</dbReference>
<name>A0ABS7NLM5_9RHOB</name>
<evidence type="ECO:0000313" key="4">
    <source>
        <dbReference type="EMBL" id="MBY6142085.1"/>
    </source>
</evidence>
<dbReference type="InterPro" id="IPR027417">
    <property type="entry name" value="P-loop_NTPase"/>
</dbReference>
<dbReference type="InterPro" id="IPR003495">
    <property type="entry name" value="CobW/HypB/UreG_nucleotide-bd"/>
</dbReference>
<evidence type="ECO:0000256" key="1">
    <source>
        <dbReference type="ARBA" id="ARBA00045658"/>
    </source>
</evidence>
<protein>
    <submittedName>
        <fullName evidence="4">GTP-binding protein</fullName>
    </submittedName>
</protein>
<dbReference type="SUPFAM" id="SSF52540">
    <property type="entry name" value="P-loop containing nucleoside triphosphate hydrolases"/>
    <property type="match status" value="1"/>
</dbReference>
<dbReference type="PANTHER" id="PTHR13748">
    <property type="entry name" value="COBW-RELATED"/>
    <property type="match status" value="1"/>
</dbReference>
<dbReference type="EMBL" id="JAHVJA010000018">
    <property type="protein sequence ID" value="MBY6142085.1"/>
    <property type="molecule type" value="Genomic_DNA"/>
</dbReference>
<sequence length="313" mass="33509">MSARAPLPVNVICGYLGAGKTTLLNRLLTESKERIIVMVNDFGDIAVDAALVSARSADTIQLSNGCICCSMAGGMFDAFERALSLREAADRLVIEASGVAEPARLTAFARAEPDLDCRSVVVVVDPFTLGQRLQDDRIGGVVRRQIEGADVAYLSRSDRKPDEQSRKARARVMLTNPSSAIHYSMGKAFLNAMDAPHVDMTVSTLPGDAHADLFSRATVLQDDAPEREGFLDRLRAAALSLHRAKGFVRFASEDAPSLVQLAGGEITVCKPPNDPGPGPAVRLVLIGTDDAALRRFQSEHVTSDPQPARSGTI</sequence>
<accession>A0ABS7NLM5</accession>
<organism evidence="4 5">
    <name type="scientific">Leisingera daeponensis</name>
    <dbReference type="NCBI Taxonomy" id="405746"/>
    <lineage>
        <taxon>Bacteria</taxon>
        <taxon>Pseudomonadati</taxon>
        <taxon>Pseudomonadota</taxon>
        <taxon>Alphaproteobacteria</taxon>
        <taxon>Rhodobacterales</taxon>
        <taxon>Roseobacteraceae</taxon>
        <taxon>Leisingera</taxon>
    </lineage>
</organism>
<proteinExistence type="predicted"/>
<dbReference type="Gene3D" id="3.40.50.300">
    <property type="entry name" value="P-loop containing nucleotide triphosphate hydrolases"/>
    <property type="match status" value="1"/>
</dbReference>
<dbReference type="CDD" id="cd03112">
    <property type="entry name" value="CobW-like"/>
    <property type="match status" value="1"/>
</dbReference>
<evidence type="ECO:0000259" key="2">
    <source>
        <dbReference type="Pfam" id="PF02492"/>
    </source>
</evidence>
<comment type="caution">
    <text evidence="4">The sequence shown here is derived from an EMBL/GenBank/DDBJ whole genome shotgun (WGS) entry which is preliminary data.</text>
</comment>
<comment type="function">
    <text evidence="1">Zinc chaperone that directly transfers zinc cofactor to target proteins, thereby activating them. Zinc is transferred from the CXCC motif in the GTPase domain to the zinc binding site in target proteins in a process requiring GTP hydrolysis.</text>
</comment>
<evidence type="ECO:0000259" key="3">
    <source>
        <dbReference type="Pfam" id="PF07683"/>
    </source>
</evidence>
<gene>
    <name evidence="4" type="ORF">KUV26_21840</name>
</gene>
<evidence type="ECO:0000313" key="5">
    <source>
        <dbReference type="Proteomes" id="UP000766629"/>
    </source>
</evidence>